<protein>
    <submittedName>
        <fullName evidence="2">Uncharacterized protein</fullName>
    </submittedName>
</protein>
<evidence type="ECO:0000313" key="3">
    <source>
        <dbReference type="Proteomes" id="UP000004508"/>
    </source>
</evidence>
<dbReference type="AlphaFoldDB" id="D6U6A7"/>
<comment type="caution">
    <text evidence="2">The sequence shown here is derived from an EMBL/GenBank/DDBJ whole genome shotgun (WGS) entry which is preliminary data.</text>
</comment>
<dbReference type="EMBL" id="ADVG01000005">
    <property type="protein sequence ID" value="EFH80518.1"/>
    <property type="molecule type" value="Genomic_DNA"/>
</dbReference>
<gene>
    <name evidence="2" type="ORF">Krac_1127</name>
</gene>
<reference evidence="2 3" key="1">
    <citation type="journal article" date="2011" name="Stand. Genomic Sci.">
        <title>Non-contiguous finished genome sequence and contextual data of the filamentous soil bacterium Ktedonobacter racemifer type strain (SOSP1-21).</title>
        <authorList>
            <person name="Chang Y.J."/>
            <person name="Land M."/>
            <person name="Hauser L."/>
            <person name="Chertkov O."/>
            <person name="Del Rio T.G."/>
            <person name="Nolan M."/>
            <person name="Copeland A."/>
            <person name="Tice H."/>
            <person name="Cheng J.F."/>
            <person name="Lucas S."/>
            <person name="Han C."/>
            <person name="Goodwin L."/>
            <person name="Pitluck S."/>
            <person name="Ivanova N."/>
            <person name="Ovchinikova G."/>
            <person name="Pati A."/>
            <person name="Chen A."/>
            <person name="Palaniappan K."/>
            <person name="Mavromatis K."/>
            <person name="Liolios K."/>
            <person name="Brettin T."/>
            <person name="Fiebig A."/>
            <person name="Rohde M."/>
            <person name="Abt B."/>
            <person name="Goker M."/>
            <person name="Detter J.C."/>
            <person name="Woyke T."/>
            <person name="Bristow J."/>
            <person name="Eisen J.A."/>
            <person name="Markowitz V."/>
            <person name="Hugenholtz P."/>
            <person name="Kyrpides N.C."/>
            <person name="Klenk H.P."/>
            <person name="Lapidus A."/>
        </authorList>
    </citation>
    <scope>NUCLEOTIDE SEQUENCE [LARGE SCALE GENOMIC DNA]</scope>
    <source>
        <strain evidence="3">DSM 44963</strain>
    </source>
</reference>
<evidence type="ECO:0000256" key="1">
    <source>
        <dbReference type="SAM" id="Coils"/>
    </source>
</evidence>
<keyword evidence="1" id="KW-0175">Coiled coil</keyword>
<dbReference type="InParanoid" id="D6U6A7"/>
<name>D6U6A7_KTERA</name>
<dbReference type="Proteomes" id="UP000004508">
    <property type="component" value="Unassembled WGS sequence"/>
</dbReference>
<organism evidence="2 3">
    <name type="scientific">Ktedonobacter racemifer DSM 44963</name>
    <dbReference type="NCBI Taxonomy" id="485913"/>
    <lineage>
        <taxon>Bacteria</taxon>
        <taxon>Bacillati</taxon>
        <taxon>Chloroflexota</taxon>
        <taxon>Ktedonobacteria</taxon>
        <taxon>Ktedonobacterales</taxon>
        <taxon>Ktedonobacteraceae</taxon>
        <taxon>Ktedonobacter</taxon>
    </lineage>
</organism>
<proteinExistence type="predicted"/>
<evidence type="ECO:0000313" key="2">
    <source>
        <dbReference type="EMBL" id="EFH80518.1"/>
    </source>
</evidence>
<sequence length="74" mass="8485">MLVNRLALRYEPLTQTHSVKDILAEKDAELRQKQREIDRLYGKLAAASPLTDAELRQTLAKALQRLAQEERQGL</sequence>
<dbReference type="RefSeq" id="WP_007923153.1">
    <property type="nucleotide sequence ID" value="NZ_ADVG01000005.1"/>
</dbReference>
<keyword evidence="3" id="KW-1185">Reference proteome</keyword>
<feature type="coiled-coil region" evidence="1">
    <location>
        <begin position="23"/>
        <end position="72"/>
    </location>
</feature>
<accession>D6U6A7</accession>